<organism evidence="2 3">
    <name type="scientific">Blastococcus brunescens</name>
    <dbReference type="NCBI Taxonomy" id="1564165"/>
    <lineage>
        <taxon>Bacteria</taxon>
        <taxon>Bacillati</taxon>
        <taxon>Actinomycetota</taxon>
        <taxon>Actinomycetes</taxon>
        <taxon>Geodermatophilales</taxon>
        <taxon>Geodermatophilaceae</taxon>
        <taxon>Blastococcus</taxon>
    </lineage>
</organism>
<dbReference type="PANTHER" id="PTHR42793:SF1">
    <property type="entry name" value="PEPTIDYL-LYSINE N-ACETYLTRANSFERASE PATZ"/>
    <property type="match status" value="1"/>
</dbReference>
<dbReference type="PANTHER" id="PTHR42793">
    <property type="entry name" value="COA BINDING DOMAIN CONTAINING PROTEIN"/>
    <property type="match status" value="1"/>
</dbReference>
<evidence type="ECO:0000313" key="2">
    <source>
        <dbReference type="EMBL" id="WRL64181.1"/>
    </source>
</evidence>
<dbReference type="SUPFAM" id="SSF56059">
    <property type="entry name" value="Glutathione synthetase ATP-binding domain-like"/>
    <property type="match status" value="1"/>
</dbReference>
<dbReference type="Gene3D" id="3.30.470.20">
    <property type="entry name" value="ATP-grasp fold, B domain"/>
    <property type="match status" value="1"/>
</dbReference>
<keyword evidence="3" id="KW-1185">Reference proteome</keyword>
<name>A0ABZ1B037_9ACTN</name>
<feature type="region of interest" description="Disordered" evidence="1">
    <location>
        <begin position="120"/>
        <end position="140"/>
    </location>
</feature>
<evidence type="ECO:0000313" key="3">
    <source>
        <dbReference type="Proteomes" id="UP001324287"/>
    </source>
</evidence>
<dbReference type="InterPro" id="IPR013815">
    <property type="entry name" value="ATP_grasp_subdomain_1"/>
</dbReference>
<sequence>MPQARIVAVDSADDVAAAFTGLGVRPVVLKAGGLLHKTDAGGVVLGLRDAETAAETAREMVAKVGPEAYPLLLQQQVSGLEILVGARRDPQLGAALVVGLGGRHRGARRCRDHDGARLAVPGPRRAAPAAGVAPPGRLPW</sequence>
<proteinExistence type="predicted"/>
<dbReference type="Gene3D" id="3.30.1490.20">
    <property type="entry name" value="ATP-grasp fold, A domain"/>
    <property type="match status" value="1"/>
</dbReference>
<gene>
    <name evidence="2" type="ORF">U6N30_32280</name>
</gene>
<keyword evidence="2" id="KW-0436">Ligase</keyword>
<dbReference type="EMBL" id="CP141261">
    <property type="protein sequence ID" value="WRL64181.1"/>
    <property type="molecule type" value="Genomic_DNA"/>
</dbReference>
<protein>
    <submittedName>
        <fullName evidence="2">Acetate--CoA ligase family protein</fullName>
    </submittedName>
</protein>
<dbReference type="GO" id="GO:0016874">
    <property type="term" value="F:ligase activity"/>
    <property type="evidence" value="ECO:0007669"/>
    <property type="project" value="UniProtKB-KW"/>
</dbReference>
<dbReference type="Pfam" id="PF13549">
    <property type="entry name" value="ATP-grasp_5"/>
    <property type="match status" value="1"/>
</dbReference>
<evidence type="ECO:0000256" key="1">
    <source>
        <dbReference type="SAM" id="MobiDB-lite"/>
    </source>
</evidence>
<dbReference type="Proteomes" id="UP001324287">
    <property type="component" value="Chromosome"/>
</dbReference>
<reference evidence="2 3" key="1">
    <citation type="submission" date="2023-12" db="EMBL/GenBank/DDBJ databases">
        <title>Blastococcus brunescens sp. nov., an actonobacterium isolated from sandstone collected in sahara desert.</title>
        <authorList>
            <person name="Gtari M."/>
            <person name="Ghodhbane F."/>
        </authorList>
    </citation>
    <scope>NUCLEOTIDE SEQUENCE [LARGE SCALE GENOMIC DNA]</scope>
    <source>
        <strain evidence="2 3">BMG 8361</strain>
    </source>
</reference>
<accession>A0ABZ1B037</accession>